<comment type="caution">
    <text evidence="2">The sequence shown here is derived from an EMBL/GenBank/DDBJ whole genome shotgun (WGS) entry which is preliminary data.</text>
</comment>
<proteinExistence type="predicted"/>
<gene>
    <name evidence="2" type="ORF">HUJ06_029316</name>
</gene>
<accession>A0A822YED4</accession>
<evidence type="ECO:0000313" key="3">
    <source>
        <dbReference type="Proteomes" id="UP000607653"/>
    </source>
</evidence>
<keyword evidence="3" id="KW-1185">Reference proteome</keyword>
<dbReference type="Proteomes" id="UP000607653">
    <property type="component" value="Unassembled WGS sequence"/>
</dbReference>
<dbReference type="AlphaFoldDB" id="A0A822YED4"/>
<reference evidence="2 3" key="1">
    <citation type="journal article" date="2020" name="Mol. Biol. Evol.">
        <title>Distinct Expression and Methylation Patterns for Genes with Different Fates following a Single Whole-Genome Duplication in Flowering Plants.</title>
        <authorList>
            <person name="Shi T."/>
            <person name="Rahmani R.S."/>
            <person name="Gugger P.F."/>
            <person name="Wang M."/>
            <person name="Li H."/>
            <person name="Zhang Y."/>
            <person name="Li Z."/>
            <person name="Wang Q."/>
            <person name="Van de Peer Y."/>
            <person name="Marchal K."/>
            <person name="Chen J."/>
        </authorList>
    </citation>
    <scope>NUCLEOTIDE SEQUENCE [LARGE SCALE GENOMIC DNA]</scope>
    <source>
        <tissue evidence="2">Leaf</tissue>
    </source>
</reference>
<organism evidence="2 3">
    <name type="scientific">Nelumbo nucifera</name>
    <name type="common">Sacred lotus</name>
    <dbReference type="NCBI Taxonomy" id="4432"/>
    <lineage>
        <taxon>Eukaryota</taxon>
        <taxon>Viridiplantae</taxon>
        <taxon>Streptophyta</taxon>
        <taxon>Embryophyta</taxon>
        <taxon>Tracheophyta</taxon>
        <taxon>Spermatophyta</taxon>
        <taxon>Magnoliopsida</taxon>
        <taxon>Proteales</taxon>
        <taxon>Nelumbonaceae</taxon>
        <taxon>Nelumbo</taxon>
    </lineage>
</organism>
<dbReference type="EMBL" id="DUZY01000002">
    <property type="protein sequence ID" value="DAD27848.1"/>
    <property type="molecule type" value="Genomic_DNA"/>
</dbReference>
<protein>
    <submittedName>
        <fullName evidence="2">Uncharacterized protein</fullName>
    </submittedName>
</protein>
<sequence length="28" mass="3142">MHKIPTTSRVKTRLLEEITALPPPHSST</sequence>
<name>A0A822YED4_NELNU</name>
<feature type="region of interest" description="Disordered" evidence="1">
    <location>
        <begin position="1"/>
        <end position="28"/>
    </location>
</feature>
<evidence type="ECO:0000313" key="2">
    <source>
        <dbReference type="EMBL" id="DAD27848.1"/>
    </source>
</evidence>
<evidence type="ECO:0000256" key="1">
    <source>
        <dbReference type="SAM" id="MobiDB-lite"/>
    </source>
</evidence>